<evidence type="ECO:0000313" key="2">
    <source>
        <dbReference type="Proteomes" id="UP001285636"/>
    </source>
</evidence>
<accession>A0AAJ2NRP7</accession>
<dbReference type="Pfam" id="PF11553">
    <property type="entry name" value="DUF3231"/>
    <property type="match status" value="2"/>
</dbReference>
<name>A0AAJ2NRP7_ALKPS</name>
<protein>
    <submittedName>
        <fullName evidence="1">DUF3231 family protein</fullName>
    </submittedName>
</protein>
<organism evidence="1 2">
    <name type="scientific">Alkalihalophilus pseudofirmus</name>
    <name type="common">Bacillus pseudofirmus</name>
    <dbReference type="NCBI Taxonomy" id="79885"/>
    <lineage>
        <taxon>Bacteria</taxon>
        <taxon>Bacillati</taxon>
        <taxon>Bacillota</taxon>
        <taxon>Bacilli</taxon>
        <taxon>Bacillales</taxon>
        <taxon>Bacillaceae</taxon>
        <taxon>Alkalihalophilus</taxon>
    </lineage>
</organism>
<reference evidence="1" key="1">
    <citation type="submission" date="2023-10" db="EMBL/GenBank/DDBJ databases">
        <title>Screening of Alkalihalophilus pseudofirmusBZ-TG-HK211 and Its Alleviation of Salt Stress on Rapeseed Growth.</title>
        <authorList>
            <person name="Zhao B."/>
            <person name="Guo T."/>
        </authorList>
    </citation>
    <scope>NUCLEOTIDE SEQUENCE</scope>
    <source>
        <strain evidence="1">BZ-TG-HK211</strain>
    </source>
</reference>
<evidence type="ECO:0000313" key="1">
    <source>
        <dbReference type="EMBL" id="MDV2887376.1"/>
    </source>
</evidence>
<sequence length="337" mass="39036">MCAFPSRKHVKDLSPTEVSNIWSSYLKNSMEHQFFRYFFMTADDKETKQIIKKMLLHSQKNMKQLKKTFSDYKVTLPIGFTEKDMNVHAGKLFGDSFILYFCQDITLLSMTTYSSALSDCENTDVRDHFQKCMQFTCEIQNDIVKVLVRKGLYIESPQVALDSKVEFVESKTYLTERLSEHRPLNVAEIANLTRITHRAQFSKMVMTAFGQTTSTKELKKHFQKGQKGLQYAIDQLNEIFTKENIPLAASGHYKINPVQTSPFSDKLMLFFVNTCLGMYCFVMITQAMNSSLRTDLFIKLTKVSLGFRKYYGEGLFLMIENQWLEEPPQAVDRKVST</sequence>
<proteinExistence type="predicted"/>
<dbReference type="Proteomes" id="UP001285636">
    <property type="component" value="Unassembled WGS sequence"/>
</dbReference>
<dbReference type="InterPro" id="IPR021617">
    <property type="entry name" value="DUF3231"/>
</dbReference>
<dbReference type="AlphaFoldDB" id="A0AAJ2NRP7"/>
<gene>
    <name evidence="1" type="ORF">RYX45_19500</name>
</gene>
<dbReference type="Gene3D" id="1.20.1260.10">
    <property type="match status" value="2"/>
</dbReference>
<comment type="caution">
    <text evidence="1">The sequence shown here is derived from an EMBL/GenBank/DDBJ whole genome shotgun (WGS) entry which is preliminary data.</text>
</comment>
<dbReference type="EMBL" id="JAWJAY010000012">
    <property type="protein sequence ID" value="MDV2887376.1"/>
    <property type="molecule type" value="Genomic_DNA"/>
</dbReference>
<dbReference type="InterPro" id="IPR012347">
    <property type="entry name" value="Ferritin-like"/>
</dbReference>
<dbReference type="RefSeq" id="WP_289235476.1">
    <property type="nucleotide sequence ID" value="NZ_CP117835.1"/>
</dbReference>